<evidence type="ECO:0000256" key="3">
    <source>
        <dbReference type="ARBA" id="ARBA00022692"/>
    </source>
</evidence>
<keyword evidence="3 6" id="KW-0812">Transmembrane</keyword>
<protein>
    <submittedName>
        <fullName evidence="8">Efflux pump protein</fullName>
    </submittedName>
</protein>
<evidence type="ECO:0000256" key="4">
    <source>
        <dbReference type="ARBA" id="ARBA00022989"/>
    </source>
</evidence>
<evidence type="ECO:0000256" key="5">
    <source>
        <dbReference type="ARBA" id="ARBA00023136"/>
    </source>
</evidence>
<dbReference type="FunFam" id="1.20.1250.20:FF:000196">
    <property type="entry name" value="MFS toxin efflux pump (AflT)"/>
    <property type="match status" value="1"/>
</dbReference>
<keyword evidence="5 6" id="KW-0472">Membrane</keyword>
<proteinExistence type="inferred from homology"/>
<sequence>MEGKAELQGITSIEAQENNEYITGFKLFAVTSGVSIVGLILLLDMSIISTAIPEITSHFRSLPDVGWYTSAYQLANAALQPLSGKLYTHFKAKSTFLAFFAVFQIGNLVCGLANSSVMLIAGRTIAGCGASGLMNGSMTIIAGSTSMEKRPSHTGMMMGISQLGLIMGPLVGGVLTERVSWRWCFYINLPMGAAAAVALIFIRIPDITKKPSFSLSLVRTILPELDLIGSLLLAPASLMLLLALQFGAENKYKWDSATIIGLLCGSAVLGAIFMLWERRMGSRAMIPFSLVRNRILWTSSLMMMFFFMSVFGVSVWLPMYFQAIKGASPTMSGVFMLPSILSQLVAAVISGIGVSRIGYYLPFSISSTALMTVGNGLMSTFTQTTSVGKWVGYQILLGTGRGAGMQMAIIAVQYALPPSQVPLSLAFLIFAQNIGGAVSSVVATTIFSQTLTSKIHLYAPSVSSEAALAAGGGADAVRALVPRGSEELAGVFRAYTMSLRNVLFLLLAFAAMSFIFSWGMGWKDIRKKKDVTSDNDEKQATEGV</sequence>
<feature type="transmembrane region" description="Helical" evidence="6">
    <location>
        <begin position="27"/>
        <end position="52"/>
    </location>
</feature>
<evidence type="ECO:0000313" key="8">
    <source>
        <dbReference type="EMBL" id="PSN61935.1"/>
    </source>
</evidence>
<gene>
    <name evidence="8" type="ORF">BS50DRAFT_603534</name>
</gene>
<dbReference type="Proteomes" id="UP000240883">
    <property type="component" value="Unassembled WGS sequence"/>
</dbReference>
<name>A0A2T2N936_CORCC</name>
<feature type="transmembrane region" description="Helical" evidence="6">
    <location>
        <begin position="423"/>
        <end position="447"/>
    </location>
</feature>
<dbReference type="PANTHER" id="PTHR23501:SF193">
    <property type="entry name" value="MULTIDRUG TRANSPORTER, PUTATIVE (AFU_ORTHOLOGUE AFUA_8G00940)-RELATED"/>
    <property type="match status" value="1"/>
</dbReference>
<keyword evidence="4 6" id="KW-1133">Transmembrane helix</keyword>
<dbReference type="SUPFAM" id="SSF103473">
    <property type="entry name" value="MFS general substrate transporter"/>
    <property type="match status" value="1"/>
</dbReference>
<dbReference type="EMBL" id="KZ678142">
    <property type="protein sequence ID" value="PSN61935.1"/>
    <property type="molecule type" value="Genomic_DNA"/>
</dbReference>
<evidence type="ECO:0000259" key="7">
    <source>
        <dbReference type="PROSITE" id="PS50850"/>
    </source>
</evidence>
<dbReference type="InterPro" id="IPR020846">
    <property type="entry name" value="MFS_dom"/>
</dbReference>
<dbReference type="OrthoDB" id="10021397at2759"/>
<comment type="subcellular location">
    <subcellularLocation>
        <location evidence="1">Membrane</location>
        <topology evidence="1">Multi-pass membrane protein</topology>
    </subcellularLocation>
</comment>
<feature type="transmembrane region" description="Helical" evidence="6">
    <location>
        <begin position="225"/>
        <end position="244"/>
    </location>
</feature>
<dbReference type="InterPro" id="IPR036259">
    <property type="entry name" value="MFS_trans_sf"/>
</dbReference>
<feature type="transmembrane region" description="Helical" evidence="6">
    <location>
        <begin position="256"/>
        <end position="276"/>
    </location>
</feature>
<keyword evidence="9" id="KW-1185">Reference proteome</keyword>
<accession>A0A2T2N936</accession>
<feature type="transmembrane region" description="Helical" evidence="6">
    <location>
        <begin position="155"/>
        <end position="174"/>
    </location>
</feature>
<feature type="transmembrane region" description="Helical" evidence="6">
    <location>
        <begin position="390"/>
        <end position="416"/>
    </location>
</feature>
<feature type="transmembrane region" description="Helical" evidence="6">
    <location>
        <begin position="180"/>
        <end position="204"/>
    </location>
</feature>
<feature type="domain" description="Major facilitator superfamily (MFS) profile" evidence="7">
    <location>
        <begin position="30"/>
        <end position="525"/>
    </location>
</feature>
<dbReference type="PRINTS" id="PR01036">
    <property type="entry name" value="TCRTETB"/>
</dbReference>
<dbReference type="PROSITE" id="PS50850">
    <property type="entry name" value="MFS"/>
    <property type="match status" value="1"/>
</dbReference>
<dbReference type="GO" id="GO:0005886">
    <property type="term" value="C:plasma membrane"/>
    <property type="evidence" value="ECO:0007669"/>
    <property type="project" value="TreeGrafter"/>
</dbReference>
<feature type="transmembrane region" description="Helical" evidence="6">
    <location>
        <begin position="296"/>
        <end position="321"/>
    </location>
</feature>
<dbReference type="AlphaFoldDB" id="A0A2T2N936"/>
<reference evidence="8 9" key="1">
    <citation type="journal article" date="2018" name="Front. Microbiol.">
        <title>Genome-Wide Analysis of Corynespora cassiicola Leaf Fall Disease Putative Effectors.</title>
        <authorList>
            <person name="Lopez D."/>
            <person name="Ribeiro S."/>
            <person name="Label P."/>
            <person name="Fumanal B."/>
            <person name="Venisse J.S."/>
            <person name="Kohler A."/>
            <person name="de Oliveira R.R."/>
            <person name="Labutti K."/>
            <person name="Lipzen A."/>
            <person name="Lail K."/>
            <person name="Bauer D."/>
            <person name="Ohm R.A."/>
            <person name="Barry K.W."/>
            <person name="Spatafora J."/>
            <person name="Grigoriev I.V."/>
            <person name="Martin F.M."/>
            <person name="Pujade-Renaud V."/>
        </authorList>
    </citation>
    <scope>NUCLEOTIDE SEQUENCE [LARGE SCALE GENOMIC DNA]</scope>
    <source>
        <strain evidence="8 9">Philippines</strain>
    </source>
</reference>
<dbReference type="Pfam" id="PF07690">
    <property type="entry name" value="MFS_1"/>
    <property type="match status" value="1"/>
</dbReference>
<dbReference type="GO" id="GO:0022857">
    <property type="term" value="F:transmembrane transporter activity"/>
    <property type="evidence" value="ECO:0007669"/>
    <property type="project" value="InterPro"/>
</dbReference>
<dbReference type="Gene3D" id="1.20.1250.20">
    <property type="entry name" value="MFS general substrate transporter like domains"/>
    <property type="match status" value="2"/>
</dbReference>
<feature type="transmembrane region" description="Helical" evidence="6">
    <location>
        <begin position="95"/>
        <end position="114"/>
    </location>
</feature>
<feature type="transmembrane region" description="Helical" evidence="6">
    <location>
        <begin position="333"/>
        <end position="352"/>
    </location>
</feature>
<feature type="transmembrane region" description="Helical" evidence="6">
    <location>
        <begin position="359"/>
        <end position="378"/>
    </location>
</feature>
<organism evidence="8 9">
    <name type="scientific">Corynespora cassiicola Philippines</name>
    <dbReference type="NCBI Taxonomy" id="1448308"/>
    <lineage>
        <taxon>Eukaryota</taxon>
        <taxon>Fungi</taxon>
        <taxon>Dikarya</taxon>
        <taxon>Ascomycota</taxon>
        <taxon>Pezizomycotina</taxon>
        <taxon>Dothideomycetes</taxon>
        <taxon>Pleosporomycetidae</taxon>
        <taxon>Pleosporales</taxon>
        <taxon>Corynesporascaceae</taxon>
        <taxon>Corynespora</taxon>
    </lineage>
</organism>
<dbReference type="InterPro" id="IPR011701">
    <property type="entry name" value="MFS"/>
</dbReference>
<feature type="transmembrane region" description="Helical" evidence="6">
    <location>
        <begin position="120"/>
        <end position="143"/>
    </location>
</feature>
<dbReference type="PANTHER" id="PTHR23501">
    <property type="entry name" value="MAJOR FACILITATOR SUPERFAMILY"/>
    <property type="match status" value="1"/>
</dbReference>
<evidence type="ECO:0000313" key="9">
    <source>
        <dbReference type="Proteomes" id="UP000240883"/>
    </source>
</evidence>
<evidence type="ECO:0000256" key="1">
    <source>
        <dbReference type="ARBA" id="ARBA00004141"/>
    </source>
</evidence>
<comment type="similarity">
    <text evidence="2">Belongs to the major facilitator superfamily. TCR/Tet family.</text>
</comment>
<evidence type="ECO:0000256" key="2">
    <source>
        <dbReference type="ARBA" id="ARBA00007520"/>
    </source>
</evidence>
<evidence type="ECO:0000256" key="6">
    <source>
        <dbReference type="SAM" id="Phobius"/>
    </source>
</evidence>
<dbReference type="CDD" id="cd17502">
    <property type="entry name" value="MFS_Azr1_MDR_like"/>
    <property type="match status" value="1"/>
</dbReference>
<feature type="transmembrane region" description="Helical" evidence="6">
    <location>
        <begin position="502"/>
        <end position="520"/>
    </location>
</feature>